<name>A0A2M8FEM9_9BACT</name>
<keyword evidence="3 7" id="KW-0547">Nucleotide-binding</keyword>
<comment type="caution">
    <text evidence="11">The sequence shown here is derived from an EMBL/GenBank/DDBJ whole genome shotgun (WGS) entry which is preliminary data.</text>
</comment>
<keyword evidence="2 7" id="KW-0436">Ligase</keyword>
<evidence type="ECO:0000313" key="12">
    <source>
        <dbReference type="Proteomes" id="UP000230391"/>
    </source>
</evidence>
<comment type="similarity">
    <text evidence="1 7">Belongs to the class-I aminoacyl-tRNA synthetase family. Glutamate--tRNA ligase type 1 subfamily.</text>
</comment>
<evidence type="ECO:0000256" key="7">
    <source>
        <dbReference type="HAMAP-Rule" id="MF_00022"/>
    </source>
</evidence>
<dbReference type="InterPro" id="IPR020751">
    <property type="entry name" value="aa-tRNA-synth_I_codon-bd_sub2"/>
</dbReference>
<dbReference type="GO" id="GO:0005737">
    <property type="term" value="C:cytoplasm"/>
    <property type="evidence" value="ECO:0007669"/>
    <property type="project" value="UniProtKB-SubCell"/>
</dbReference>
<dbReference type="GO" id="GO:0008270">
    <property type="term" value="F:zinc ion binding"/>
    <property type="evidence" value="ECO:0007669"/>
    <property type="project" value="InterPro"/>
</dbReference>
<dbReference type="NCBIfam" id="TIGR00464">
    <property type="entry name" value="gltX_bact"/>
    <property type="match status" value="1"/>
</dbReference>
<dbReference type="AlphaFoldDB" id="A0A2M8FEM9"/>
<evidence type="ECO:0000256" key="3">
    <source>
        <dbReference type="ARBA" id="ARBA00022741"/>
    </source>
</evidence>
<keyword evidence="8" id="KW-0812">Transmembrane</keyword>
<dbReference type="InterPro" id="IPR049940">
    <property type="entry name" value="GluQ/Sye"/>
</dbReference>
<dbReference type="GO" id="GO:0005524">
    <property type="term" value="F:ATP binding"/>
    <property type="evidence" value="ECO:0007669"/>
    <property type="project" value="UniProtKB-UniRule"/>
</dbReference>
<gene>
    <name evidence="7" type="primary">gltX</name>
    <name evidence="11" type="ORF">CO026_02220</name>
</gene>
<comment type="function">
    <text evidence="7">Catalyzes the attachment of glutamate to tRNA(Glu) in a two-step reaction: glutamate is first activated by ATP to form Glu-AMP and then transferred to the acceptor end of tRNA(Glu).</text>
</comment>
<dbReference type="CDD" id="cd00808">
    <property type="entry name" value="GluRS_core"/>
    <property type="match status" value="1"/>
</dbReference>
<feature type="domain" description="Glutamyl/glutaminyl-tRNA synthetase class Ib catalytic" evidence="9">
    <location>
        <begin position="10"/>
        <end position="321"/>
    </location>
</feature>
<dbReference type="Gene3D" id="1.10.10.350">
    <property type="match status" value="1"/>
</dbReference>
<comment type="catalytic activity">
    <reaction evidence="7">
        <text>tRNA(Glu) + L-glutamate + ATP = L-glutamyl-tRNA(Glu) + AMP + diphosphate</text>
        <dbReference type="Rhea" id="RHEA:23540"/>
        <dbReference type="Rhea" id="RHEA-COMP:9663"/>
        <dbReference type="Rhea" id="RHEA-COMP:9680"/>
        <dbReference type="ChEBI" id="CHEBI:29985"/>
        <dbReference type="ChEBI" id="CHEBI:30616"/>
        <dbReference type="ChEBI" id="CHEBI:33019"/>
        <dbReference type="ChEBI" id="CHEBI:78442"/>
        <dbReference type="ChEBI" id="CHEBI:78520"/>
        <dbReference type="ChEBI" id="CHEBI:456215"/>
        <dbReference type="EC" id="6.1.1.17"/>
    </reaction>
</comment>
<accession>A0A2M8FEM9</accession>
<dbReference type="Pfam" id="PF00749">
    <property type="entry name" value="tRNA-synt_1c"/>
    <property type="match status" value="1"/>
</dbReference>
<dbReference type="HAMAP" id="MF_00022">
    <property type="entry name" value="Glu_tRNA_synth_type1"/>
    <property type="match status" value="1"/>
</dbReference>
<dbReference type="InterPro" id="IPR001412">
    <property type="entry name" value="aa-tRNA-synth_I_CS"/>
</dbReference>
<comment type="caution">
    <text evidence="7">Lacks conserved residue(s) required for the propagation of feature annotation.</text>
</comment>
<keyword evidence="7" id="KW-0963">Cytoplasm</keyword>
<dbReference type="PRINTS" id="PR00987">
    <property type="entry name" value="TRNASYNTHGLU"/>
</dbReference>
<dbReference type="InterPro" id="IPR004527">
    <property type="entry name" value="Glu-tRNA-ligase_bac/mito"/>
</dbReference>
<dbReference type="SUPFAM" id="SSF48163">
    <property type="entry name" value="An anticodon-binding domain of class I aminoacyl-tRNA synthetases"/>
    <property type="match status" value="1"/>
</dbReference>
<dbReference type="PROSITE" id="PS00178">
    <property type="entry name" value="AA_TRNA_LIGASE_I"/>
    <property type="match status" value="1"/>
</dbReference>
<feature type="short sequence motif" description="'HIGH' region" evidence="7">
    <location>
        <begin position="17"/>
        <end position="27"/>
    </location>
</feature>
<dbReference type="GO" id="GO:0004818">
    <property type="term" value="F:glutamate-tRNA ligase activity"/>
    <property type="evidence" value="ECO:0007669"/>
    <property type="project" value="UniProtKB-UniRule"/>
</dbReference>
<dbReference type="InterPro" id="IPR014729">
    <property type="entry name" value="Rossmann-like_a/b/a_fold"/>
</dbReference>
<dbReference type="GO" id="GO:0006424">
    <property type="term" value="P:glutamyl-tRNA aminoacylation"/>
    <property type="evidence" value="ECO:0007669"/>
    <property type="project" value="UniProtKB-UniRule"/>
</dbReference>
<evidence type="ECO:0000259" key="10">
    <source>
        <dbReference type="Pfam" id="PF19269"/>
    </source>
</evidence>
<keyword evidence="5 7" id="KW-0648">Protein biosynthesis</keyword>
<keyword evidence="6 7" id="KW-0030">Aminoacyl-tRNA synthetase</keyword>
<dbReference type="InterPro" id="IPR000924">
    <property type="entry name" value="Glu/Gln-tRNA-synth"/>
</dbReference>
<dbReference type="GO" id="GO:0000049">
    <property type="term" value="F:tRNA binding"/>
    <property type="evidence" value="ECO:0007669"/>
    <property type="project" value="InterPro"/>
</dbReference>
<dbReference type="Pfam" id="PF19269">
    <property type="entry name" value="Anticodon_2"/>
    <property type="match status" value="1"/>
</dbReference>
<feature type="domain" description="Aminoacyl-tRNA synthetase class I anticodon-binding" evidence="10">
    <location>
        <begin position="357"/>
        <end position="482"/>
    </location>
</feature>
<evidence type="ECO:0000256" key="1">
    <source>
        <dbReference type="ARBA" id="ARBA00007894"/>
    </source>
</evidence>
<evidence type="ECO:0000313" key="11">
    <source>
        <dbReference type="EMBL" id="PJC56093.1"/>
    </source>
</evidence>
<feature type="binding site" evidence="7">
    <location>
        <position position="255"/>
    </location>
    <ligand>
        <name>ATP</name>
        <dbReference type="ChEBI" id="CHEBI:30616"/>
    </ligand>
</feature>
<feature type="transmembrane region" description="Helical" evidence="8">
    <location>
        <begin position="20"/>
        <end position="38"/>
    </location>
</feature>
<keyword evidence="8" id="KW-1133">Transmembrane helix</keyword>
<dbReference type="Proteomes" id="UP000230391">
    <property type="component" value="Unassembled WGS sequence"/>
</dbReference>
<evidence type="ECO:0000256" key="2">
    <source>
        <dbReference type="ARBA" id="ARBA00022598"/>
    </source>
</evidence>
<comment type="subunit">
    <text evidence="7">Monomer.</text>
</comment>
<dbReference type="InterPro" id="IPR020058">
    <property type="entry name" value="Glu/Gln-tRNA-synth_Ib_cat-dom"/>
</dbReference>
<dbReference type="PANTHER" id="PTHR43311">
    <property type="entry name" value="GLUTAMATE--TRNA LIGASE"/>
    <property type="match status" value="1"/>
</dbReference>
<evidence type="ECO:0000256" key="4">
    <source>
        <dbReference type="ARBA" id="ARBA00022840"/>
    </source>
</evidence>
<keyword evidence="4 7" id="KW-0067">ATP-binding</keyword>
<dbReference type="InterPro" id="IPR045462">
    <property type="entry name" value="aa-tRNA-synth_I_cd-bd"/>
</dbReference>
<protein>
    <recommendedName>
        <fullName evidence="7">Glutamate--tRNA ligase</fullName>
        <ecNumber evidence="7">6.1.1.17</ecNumber>
    </recommendedName>
    <alternativeName>
        <fullName evidence="7">Glutamyl-tRNA synthetase</fullName>
        <shortName evidence="7">GluRS</shortName>
    </alternativeName>
</protein>
<comment type="subcellular location">
    <subcellularLocation>
        <location evidence="7">Cytoplasm</location>
    </subcellularLocation>
</comment>
<evidence type="ECO:0000256" key="8">
    <source>
        <dbReference type="SAM" id="Phobius"/>
    </source>
</evidence>
<dbReference type="PANTHER" id="PTHR43311:SF2">
    <property type="entry name" value="GLUTAMATE--TRNA LIGASE, MITOCHONDRIAL-RELATED"/>
    <property type="match status" value="1"/>
</dbReference>
<dbReference type="EC" id="6.1.1.17" evidence="7"/>
<dbReference type="Gene3D" id="3.40.50.620">
    <property type="entry name" value="HUPs"/>
    <property type="match status" value="1"/>
</dbReference>
<evidence type="ECO:0000259" key="9">
    <source>
        <dbReference type="Pfam" id="PF00749"/>
    </source>
</evidence>
<evidence type="ECO:0000256" key="6">
    <source>
        <dbReference type="ARBA" id="ARBA00023146"/>
    </source>
</evidence>
<sequence length="492" mass="56378">MNNNFKNTKKVVTRFAPSPTGFLHIGGVRTALFAFLYARKYHGKFILRIEDTDREREVEGSVEHIKTALSWLGINWDYGPDRPGPFGSCVQSERLPIYKKYAEQLIKKGLAYPDPYTTEEIADFKQQAEIEKKPFLYREHRPNTFDVWDGTRPLRLKVTEVKRYTWHDAARGELTAGESALDDVILIKSDGYPTYNFAHIIDDFEMGVTHIMRADEFISSMPKFLSIYDALGITYPVFATLPPILRDDRTKKLGKRDGAKDILDYRNDGFLPETMINFLALIGWNPGTEQEIFSADELIHAFSLDKIQHAGAAFNEEKLRWMNKQHLMKLSDSDFISYISESLPEDVSKKIVFVPNILEKLLPTLRERVELRLQFIEDFRAGEYDYAFETPKYETSILKWKNDTDIKETAPRLIEAEKLLQEADFSSVETIKAALWPYAETVGKGELLWPLRVALSGKEQSPDPFTIAYIIGQGETLARIKTGYGKISGNVT</sequence>
<organism evidence="11 12">
    <name type="scientific">Candidatus Kaiserbacteria bacterium CG_4_9_14_0_2_um_filter_41_32</name>
    <dbReference type="NCBI Taxonomy" id="1974601"/>
    <lineage>
        <taxon>Bacteria</taxon>
        <taxon>Candidatus Kaiseribacteriota</taxon>
    </lineage>
</organism>
<dbReference type="InterPro" id="IPR008925">
    <property type="entry name" value="aa_tRNA-synth_I_cd-bd_sf"/>
</dbReference>
<keyword evidence="8" id="KW-0472">Membrane</keyword>
<dbReference type="EMBL" id="PFRD01000081">
    <property type="protein sequence ID" value="PJC56093.1"/>
    <property type="molecule type" value="Genomic_DNA"/>
</dbReference>
<dbReference type="InterPro" id="IPR033910">
    <property type="entry name" value="GluRS_core"/>
</dbReference>
<proteinExistence type="inferred from homology"/>
<reference evidence="12" key="1">
    <citation type="submission" date="2017-09" db="EMBL/GenBank/DDBJ databases">
        <title>Depth-based differentiation of microbial function through sediment-hosted aquifers and enrichment of novel symbionts in the deep terrestrial subsurface.</title>
        <authorList>
            <person name="Probst A.J."/>
            <person name="Ladd B."/>
            <person name="Jarett J.K."/>
            <person name="Geller-Mcgrath D.E."/>
            <person name="Sieber C.M.K."/>
            <person name="Emerson J.B."/>
            <person name="Anantharaman K."/>
            <person name="Thomas B.C."/>
            <person name="Malmstrom R."/>
            <person name="Stieglmeier M."/>
            <person name="Klingl A."/>
            <person name="Woyke T."/>
            <person name="Ryan C.M."/>
            <person name="Banfield J.F."/>
        </authorList>
    </citation>
    <scope>NUCLEOTIDE SEQUENCE [LARGE SCALE GENOMIC DNA]</scope>
</reference>
<evidence type="ECO:0000256" key="5">
    <source>
        <dbReference type="ARBA" id="ARBA00022917"/>
    </source>
</evidence>
<dbReference type="SUPFAM" id="SSF52374">
    <property type="entry name" value="Nucleotidylyl transferase"/>
    <property type="match status" value="1"/>
</dbReference>